<evidence type="ECO:0000313" key="5">
    <source>
        <dbReference type="Proteomes" id="UP000217289"/>
    </source>
</evidence>
<evidence type="ECO:0000256" key="2">
    <source>
        <dbReference type="SAM" id="SignalP"/>
    </source>
</evidence>
<dbReference type="Pfam" id="PF14534">
    <property type="entry name" value="DUF4440"/>
    <property type="match status" value="1"/>
</dbReference>
<protein>
    <recommendedName>
        <fullName evidence="3">DUF4440 domain-containing protein</fullName>
    </recommendedName>
</protein>
<accession>A0A250IJB4</accession>
<organism evidence="4 5">
    <name type="scientific">Melittangium boletus DSM 14713</name>
    <dbReference type="NCBI Taxonomy" id="1294270"/>
    <lineage>
        <taxon>Bacteria</taxon>
        <taxon>Pseudomonadati</taxon>
        <taxon>Myxococcota</taxon>
        <taxon>Myxococcia</taxon>
        <taxon>Myxococcales</taxon>
        <taxon>Cystobacterineae</taxon>
        <taxon>Archangiaceae</taxon>
        <taxon>Melittangium</taxon>
    </lineage>
</organism>
<feature type="transmembrane region" description="Helical" evidence="1">
    <location>
        <begin position="175"/>
        <end position="193"/>
    </location>
</feature>
<dbReference type="InterPro" id="IPR027843">
    <property type="entry name" value="DUF4440"/>
</dbReference>
<keyword evidence="2" id="KW-0732">Signal</keyword>
<evidence type="ECO:0000313" key="4">
    <source>
        <dbReference type="EMBL" id="ATB31303.1"/>
    </source>
</evidence>
<gene>
    <name evidence="4" type="ORF">MEBOL_004765</name>
</gene>
<dbReference type="Gene3D" id="3.10.450.50">
    <property type="match status" value="1"/>
</dbReference>
<dbReference type="KEGG" id="mbd:MEBOL_004765"/>
<dbReference type="OrthoDB" id="8607262at2"/>
<keyword evidence="1" id="KW-1133">Transmembrane helix</keyword>
<proteinExistence type="predicted"/>
<sequence length="205" mass="22358">MNRMLGGVMVCWVLLAPVVLHAQEARTPDGDAATHEALRALKNDMEQALNAQDLDRLLSHLHPDVVFTTMNNDVRVGKDAIRAYYEKMRTGPDRVVEKLTAKFEVDDLTRLYGETGLAQGSSTDHYVLTDGSDLVVHGRWSCALVKQGDQWLIASFHYSTNVFDNPVLDLVKKKAATFGGVGGAALLLVGLVVGRVTGRRKATAA</sequence>
<feature type="domain" description="DUF4440" evidence="3">
    <location>
        <begin position="38"/>
        <end position="153"/>
    </location>
</feature>
<name>A0A250IJB4_9BACT</name>
<dbReference type="EMBL" id="CP022163">
    <property type="protein sequence ID" value="ATB31303.1"/>
    <property type="molecule type" value="Genomic_DNA"/>
</dbReference>
<dbReference type="SUPFAM" id="SSF54427">
    <property type="entry name" value="NTF2-like"/>
    <property type="match status" value="1"/>
</dbReference>
<keyword evidence="1" id="KW-0472">Membrane</keyword>
<feature type="chain" id="PRO_5012083606" description="DUF4440 domain-containing protein" evidence="2">
    <location>
        <begin position="23"/>
        <end position="205"/>
    </location>
</feature>
<evidence type="ECO:0000256" key="1">
    <source>
        <dbReference type="SAM" id="Phobius"/>
    </source>
</evidence>
<keyword evidence="5" id="KW-1185">Reference proteome</keyword>
<feature type="signal peptide" evidence="2">
    <location>
        <begin position="1"/>
        <end position="22"/>
    </location>
</feature>
<keyword evidence="1" id="KW-0812">Transmembrane</keyword>
<dbReference type="NCBIfam" id="TIGR02246">
    <property type="entry name" value="SgcJ/EcaC family oxidoreductase"/>
    <property type="match status" value="1"/>
</dbReference>
<evidence type="ECO:0000259" key="3">
    <source>
        <dbReference type="Pfam" id="PF14534"/>
    </source>
</evidence>
<dbReference type="InterPro" id="IPR011944">
    <property type="entry name" value="Steroid_delta5-4_isomerase"/>
</dbReference>
<reference evidence="4 5" key="1">
    <citation type="submission" date="2017-06" db="EMBL/GenBank/DDBJ databases">
        <authorList>
            <person name="Kim H.J."/>
            <person name="Triplett B.A."/>
        </authorList>
    </citation>
    <scope>NUCLEOTIDE SEQUENCE [LARGE SCALE GENOMIC DNA]</scope>
    <source>
        <strain evidence="4 5">DSM 14713</strain>
    </source>
</reference>
<dbReference type="InterPro" id="IPR032710">
    <property type="entry name" value="NTF2-like_dom_sf"/>
</dbReference>
<dbReference type="Proteomes" id="UP000217289">
    <property type="component" value="Chromosome"/>
</dbReference>
<dbReference type="AlphaFoldDB" id="A0A250IJB4"/>
<dbReference type="RefSeq" id="WP_095979647.1">
    <property type="nucleotide sequence ID" value="NZ_CP022163.1"/>
</dbReference>